<evidence type="ECO:0000256" key="2">
    <source>
        <dbReference type="ARBA" id="ARBA00022737"/>
    </source>
</evidence>
<comment type="subcellular location">
    <subcellularLocation>
        <location evidence="1">Nucleus</location>
    </subcellularLocation>
</comment>
<dbReference type="PANTHER" id="PTHR22793:SF12">
    <property type="entry name" value="MYOCARDIN-RELATED TRANSCRIPTION FACTOR, ISOFORM H"/>
    <property type="match status" value="1"/>
</dbReference>
<dbReference type="Gene3D" id="6.10.150.10">
    <property type="match status" value="1"/>
</dbReference>
<dbReference type="GO" id="GO:0005634">
    <property type="term" value="C:nucleus"/>
    <property type="evidence" value="ECO:0007669"/>
    <property type="project" value="UniProtKB-SubCell"/>
</dbReference>
<feature type="compositionally biased region" description="Basic residues" evidence="8">
    <location>
        <begin position="290"/>
        <end position="302"/>
    </location>
</feature>
<dbReference type="PROSITE" id="PS50800">
    <property type="entry name" value="SAP"/>
    <property type="match status" value="1"/>
</dbReference>
<feature type="region of interest" description="Disordered" evidence="8">
    <location>
        <begin position="781"/>
        <end position="802"/>
    </location>
</feature>
<dbReference type="SMART" id="SM00513">
    <property type="entry name" value="SAP"/>
    <property type="match status" value="1"/>
</dbReference>
<sequence length="846" mass="91020">MEEQAKAAAAAASGESPSGGEAVDEPTSPQSSLEEMSLQQSMDKNKESLKRKLMMRRSVNELVDQGIYPPLKTPPAFAEQRKHLERAKTGDLLRHKIQHRPDRQVLVQQHILEDTKIDPSLHERQRKLKRARIADDLNDKLSHRPGPLELIEGNILETDNENFKTAIQDGSLSFNRTFDNDDATNFGFDDDGTTSDSSPSPWHDGDSSMSDIGSPPISSVPEPPLTFQFKQRTTVPTPSVSSPSIVSMALSKLSPITTQSFSITNTSPVNSHGLHIASKLSQSSNLNKNNRLKKPKPKTQPKTKVIKFHEYKGPPNVVKTQTATGASAAAAAAAALNNPNSETPYHILLQQQQLFLQWQLEFQSKNLNMPVTLVPAEQPSDTSLSQQPPQIPAPITLQPQSSTVTQVVMTSSVTTSPTTVTSTPLLQGQPAITSPTIQTVVPQAVVPQTLLQGKPGIATVIKKPNGQTIIQTTPKPVGQPKPQLTAQPQVQLHTAPPSQLQPPLQGQPQVQKTAIVKSVSTPLLNQQKTQQISRPINQSAKASSQSTILKPLVNLEDMKVADLKVELKKRNLTVSGAKPQLIERLKPYIDVIVAPANSSANANSAVSAVSKLPVHAVVNVKSLGTSSSSSLSSNEITMSSSSPPCSPLNTDRIMKPMSPEVMDTAPSTSVLTAQMKNSLNSSHNSIPMAVDTSRPPSVNPDSEMEIDNTLDLSGGLISLSKGLTSPPATTTTITFVTSPRQAQVQQIQIVQPKVVSISPTAQIAQPKVVYTSPGTQIVQPSLINSSPVTSPQQNVVPSSPEISHEDILQQQRLKIEQLQKQLRRIAETSEASTDATSTPTGATKAT</sequence>
<evidence type="ECO:0000259" key="9">
    <source>
        <dbReference type="PROSITE" id="PS50800"/>
    </source>
</evidence>
<dbReference type="AlphaFoldDB" id="A0AA88Y6Y2"/>
<evidence type="ECO:0000256" key="7">
    <source>
        <dbReference type="PROSITE-ProRule" id="PRU00401"/>
    </source>
</evidence>
<accession>A0AA88Y6Y2</accession>
<feature type="region of interest" description="Disordered" evidence="8">
    <location>
        <begin position="185"/>
        <end position="224"/>
    </location>
</feature>
<evidence type="ECO:0000256" key="1">
    <source>
        <dbReference type="ARBA" id="ARBA00004123"/>
    </source>
</evidence>
<dbReference type="Pfam" id="PF02037">
    <property type="entry name" value="SAP"/>
    <property type="match status" value="1"/>
</dbReference>
<feature type="compositionally biased region" description="Low complexity" evidence="8">
    <location>
        <begin position="496"/>
        <end position="509"/>
    </location>
</feature>
<dbReference type="Gene3D" id="1.10.720.30">
    <property type="entry name" value="SAP domain"/>
    <property type="match status" value="1"/>
</dbReference>
<dbReference type="GO" id="GO:0045944">
    <property type="term" value="P:positive regulation of transcription by RNA polymerase II"/>
    <property type="evidence" value="ECO:0007669"/>
    <property type="project" value="TreeGrafter"/>
</dbReference>
<keyword evidence="3" id="KW-0805">Transcription regulation</keyword>
<evidence type="ECO:0000256" key="4">
    <source>
        <dbReference type="ARBA" id="ARBA00023054"/>
    </source>
</evidence>
<dbReference type="Pfam" id="PF02755">
    <property type="entry name" value="RPEL"/>
    <property type="match status" value="2"/>
</dbReference>
<dbReference type="PANTHER" id="PTHR22793">
    <property type="entry name" value="MYOCARDIN-RELATED TRANSCRIPTION FACTOR-RELATED"/>
    <property type="match status" value="1"/>
</dbReference>
<dbReference type="InterPro" id="IPR003034">
    <property type="entry name" value="SAP_dom"/>
</dbReference>
<feature type="region of interest" description="Disordered" evidence="8">
    <location>
        <begin position="681"/>
        <end position="700"/>
    </location>
</feature>
<name>A0AA88Y6Y2_PINIB</name>
<evidence type="ECO:0000256" key="3">
    <source>
        <dbReference type="ARBA" id="ARBA00023015"/>
    </source>
</evidence>
<dbReference type="SUPFAM" id="SSF68906">
    <property type="entry name" value="SAP domain"/>
    <property type="match status" value="1"/>
</dbReference>
<feature type="compositionally biased region" description="Low complexity" evidence="8">
    <location>
        <begin position="1"/>
        <end position="21"/>
    </location>
</feature>
<feature type="compositionally biased region" description="Polar residues" evidence="8">
    <location>
        <begin position="482"/>
        <end position="492"/>
    </location>
</feature>
<dbReference type="SMART" id="SM00707">
    <property type="entry name" value="RPEL"/>
    <property type="match status" value="3"/>
</dbReference>
<protein>
    <recommendedName>
        <fullName evidence="9">SAP domain-containing protein</fullName>
    </recommendedName>
</protein>
<feature type="repeat" description="RPEL" evidence="7">
    <location>
        <begin position="91"/>
        <end position="116"/>
    </location>
</feature>
<dbReference type="Proteomes" id="UP001186944">
    <property type="component" value="Unassembled WGS sequence"/>
</dbReference>
<keyword evidence="6" id="KW-0539">Nucleus</keyword>
<evidence type="ECO:0000256" key="5">
    <source>
        <dbReference type="ARBA" id="ARBA00023163"/>
    </source>
</evidence>
<feature type="domain" description="SAP" evidence="9">
    <location>
        <begin position="555"/>
        <end position="589"/>
    </location>
</feature>
<dbReference type="PROSITE" id="PS51073">
    <property type="entry name" value="RPEL"/>
    <property type="match status" value="3"/>
</dbReference>
<proteinExistence type="predicted"/>
<dbReference type="InterPro" id="IPR043451">
    <property type="entry name" value="Myocardin-like"/>
</dbReference>
<feature type="compositionally biased region" description="Polar residues" evidence="8">
    <location>
        <begin position="781"/>
        <end position="801"/>
    </location>
</feature>
<comment type="caution">
    <text evidence="10">The sequence shown here is derived from an EMBL/GenBank/DDBJ whole genome shotgun (WGS) entry which is preliminary data.</text>
</comment>
<organism evidence="10 11">
    <name type="scientific">Pinctada imbricata</name>
    <name type="common">Atlantic pearl-oyster</name>
    <name type="synonym">Pinctada martensii</name>
    <dbReference type="NCBI Taxonomy" id="66713"/>
    <lineage>
        <taxon>Eukaryota</taxon>
        <taxon>Metazoa</taxon>
        <taxon>Spiralia</taxon>
        <taxon>Lophotrochozoa</taxon>
        <taxon>Mollusca</taxon>
        <taxon>Bivalvia</taxon>
        <taxon>Autobranchia</taxon>
        <taxon>Pteriomorphia</taxon>
        <taxon>Pterioida</taxon>
        <taxon>Pterioidea</taxon>
        <taxon>Pteriidae</taxon>
        <taxon>Pinctada</taxon>
    </lineage>
</organism>
<feature type="region of interest" description="Disordered" evidence="8">
    <location>
        <begin position="822"/>
        <end position="846"/>
    </location>
</feature>
<dbReference type="InterPro" id="IPR004018">
    <property type="entry name" value="RPEL_repeat"/>
</dbReference>
<dbReference type="InterPro" id="IPR036361">
    <property type="entry name" value="SAP_dom_sf"/>
</dbReference>
<feature type="repeat" description="RPEL" evidence="7">
    <location>
        <begin position="47"/>
        <end position="72"/>
    </location>
</feature>
<evidence type="ECO:0000256" key="6">
    <source>
        <dbReference type="ARBA" id="ARBA00023242"/>
    </source>
</evidence>
<feature type="region of interest" description="Disordered" evidence="8">
    <location>
        <begin position="281"/>
        <end position="302"/>
    </location>
</feature>
<keyword evidence="11" id="KW-1185">Reference proteome</keyword>
<feature type="region of interest" description="Disordered" evidence="8">
    <location>
        <begin position="628"/>
        <end position="649"/>
    </location>
</feature>
<feature type="compositionally biased region" description="Low complexity" evidence="8">
    <location>
        <begin position="828"/>
        <end position="840"/>
    </location>
</feature>
<evidence type="ECO:0000313" key="11">
    <source>
        <dbReference type="Proteomes" id="UP001186944"/>
    </source>
</evidence>
<keyword evidence="5" id="KW-0804">Transcription</keyword>
<feature type="repeat" description="RPEL" evidence="7">
    <location>
        <begin position="135"/>
        <end position="160"/>
    </location>
</feature>
<feature type="compositionally biased region" description="Low complexity" evidence="8">
    <location>
        <begin position="628"/>
        <end position="642"/>
    </location>
</feature>
<feature type="compositionally biased region" description="Low complexity" evidence="8">
    <location>
        <begin position="30"/>
        <end position="42"/>
    </location>
</feature>
<dbReference type="EMBL" id="VSWD01000010">
    <property type="protein sequence ID" value="KAK3090601.1"/>
    <property type="molecule type" value="Genomic_DNA"/>
</dbReference>
<keyword evidence="2" id="KW-0677">Repeat</keyword>
<dbReference type="GO" id="GO:0003713">
    <property type="term" value="F:transcription coactivator activity"/>
    <property type="evidence" value="ECO:0007669"/>
    <property type="project" value="TreeGrafter"/>
</dbReference>
<gene>
    <name evidence="10" type="ORF">FSP39_013002</name>
</gene>
<feature type="region of interest" description="Disordered" evidence="8">
    <location>
        <begin position="471"/>
        <end position="509"/>
    </location>
</feature>
<evidence type="ECO:0000256" key="8">
    <source>
        <dbReference type="SAM" id="MobiDB-lite"/>
    </source>
</evidence>
<evidence type="ECO:0000313" key="10">
    <source>
        <dbReference type="EMBL" id="KAK3090601.1"/>
    </source>
</evidence>
<feature type="region of interest" description="Disordered" evidence="8">
    <location>
        <begin position="1"/>
        <end position="50"/>
    </location>
</feature>
<reference evidence="10" key="1">
    <citation type="submission" date="2019-08" db="EMBL/GenBank/DDBJ databases">
        <title>The improved chromosome-level genome for the pearl oyster Pinctada fucata martensii using PacBio sequencing and Hi-C.</title>
        <authorList>
            <person name="Zheng Z."/>
        </authorList>
    </citation>
    <scope>NUCLEOTIDE SEQUENCE</scope>
    <source>
        <strain evidence="10">ZZ-2019</strain>
        <tissue evidence="10">Adductor muscle</tissue>
    </source>
</reference>
<keyword evidence="4" id="KW-0175">Coiled coil</keyword>
<dbReference type="Gene3D" id="6.10.140.2040">
    <property type="match status" value="1"/>
</dbReference>